<feature type="domain" description="DUF2382" evidence="1">
    <location>
        <begin position="17"/>
        <end position="98"/>
    </location>
</feature>
<dbReference type="STRING" id="43989.cce_4649"/>
<dbReference type="Proteomes" id="UP000001203">
    <property type="component" value="Chromosome circular"/>
</dbReference>
<dbReference type="eggNOG" id="COG3861">
    <property type="taxonomic scope" value="Bacteria"/>
</dbReference>
<name>B1WW69_CROS5</name>
<dbReference type="KEGG" id="cyt:cce_4649"/>
<dbReference type="OrthoDB" id="530231at2"/>
<reference evidence="2 3" key="1">
    <citation type="journal article" date="2008" name="Proc. Natl. Acad. Sci. U.S.A.">
        <title>The genome of Cyanothece 51142, a unicellular diazotrophic cyanobacterium important in the marine nitrogen cycle.</title>
        <authorList>
            <person name="Welsh E.A."/>
            <person name="Liberton M."/>
            <person name="Stoeckel J."/>
            <person name="Loh T."/>
            <person name="Elvitigala T."/>
            <person name="Wang C."/>
            <person name="Wollam A."/>
            <person name="Fulton R.S."/>
            <person name="Clifton S.W."/>
            <person name="Jacobs J.M."/>
            <person name="Aurora R."/>
            <person name="Ghosh B.K."/>
            <person name="Sherman L.A."/>
            <person name="Smith R.D."/>
            <person name="Wilson R.K."/>
            <person name="Pakrasi H.B."/>
        </authorList>
    </citation>
    <scope>NUCLEOTIDE SEQUENCE [LARGE SCALE GENOMIC DNA]</scope>
    <source>
        <strain evidence="3">ATCC 51142 / BH68</strain>
    </source>
</reference>
<organism evidence="2 3">
    <name type="scientific">Crocosphaera subtropica (strain ATCC 51142 / BH68)</name>
    <name type="common">Cyanothece sp. (strain ATCC 51142)</name>
    <dbReference type="NCBI Taxonomy" id="43989"/>
    <lineage>
        <taxon>Bacteria</taxon>
        <taxon>Bacillati</taxon>
        <taxon>Cyanobacteriota</taxon>
        <taxon>Cyanophyceae</taxon>
        <taxon>Oscillatoriophycideae</taxon>
        <taxon>Chroococcales</taxon>
        <taxon>Aphanothecaceae</taxon>
        <taxon>Crocosphaera</taxon>
        <taxon>Crocosphaera subtropica</taxon>
    </lineage>
</organism>
<dbReference type="RefSeq" id="WP_009543305.1">
    <property type="nucleotide sequence ID" value="NC_010546.1"/>
</dbReference>
<dbReference type="Pfam" id="PF09557">
    <property type="entry name" value="DUF2382"/>
    <property type="match status" value="1"/>
</dbReference>
<dbReference type="HOGENOM" id="CLU_136170_0_0_3"/>
<evidence type="ECO:0000259" key="1">
    <source>
        <dbReference type="Pfam" id="PF09557"/>
    </source>
</evidence>
<keyword evidence="3" id="KW-1185">Reference proteome</keyword>
<dbReference type="AlphaFoldDB" id="B1WW69"/>
<accession>B1WW69</accession>
<gene>
    <name evidence="2" type="ordered locus">cce_4649</name>
</gene>
<dbReference type="InterPro" id="IPR019060">
    <property type="entry name" value="DUF2382"/>
</dbReference>
<proteinExistence type="predicted"/>
<evidence type="ECO:0000313" key="2">
    <source>
        <dbReference type="EMBL" id="ACB53997.1"/>
    </source>
</evidence>
<sequence length="133" mass="15357">MKSQLSNHNSNNNQDEIKLLQERLKVEREKEKVGEVIVRKETETKVAIVPLQQEKLIVEQVNTDNSQVEKIAEVDLKKSQVREQRVESESASTIKEKFNSCQEATDYLQDIVRELSKQVTAVEIKLTVHNNQN</sequence>
<dbReference type="EMBL" id="CP000806">
    <property type="protein sequence ID" value="ACB53997.1"/>
    <property type="molecule type" value="Genomic_DNA"/>
</dbReference>
<evidence type="ECO:0000313" key="3">
    <source>
        <dbReference type="Proteomes" id="UP000001203"/>
    </source>
</evidence>
<protein>
    <recommendedName>
        <fullName evidence="1">DUF2382 domain-containing protein</fullName>
    </recommendedName>
</protein>